<comment type="caution">
    <text evidence="2">The sequence shown here is derived from an EMBL/GenBank/DDBJ whole genome shotgun (WGS) entry which is preliminary data.</text>
</comment>
<evidence type="ECO:0000313" key="2">
    <source>
        <dbReference type="EMBL" id="RMJ02336.1"/>
    </source>
</evidence>
<evidence type="ECO:0000313" key="3">
    <source>
        <dbReference type="Proteomes" id="UP000277212"/>
    </source>
</evidence>
<accession>A0A3M2RAK6</accession>
<reference evidence="2 3" key="1">
    <citation type="submission" date="2017-06" db="EMBL/GenBank/DDBJ databases">
        <title>Comparative genomic analysis of Ambrosia Fusariam Clade fungi.</title>
        <authorList>
            <person name="Stajich J.E."/>
            <person name="Carrillo J."/>
            <person name="Kijimoto T."/>
            <person name="Eskalen A."/>
            <person name="O'Donnell K."/>
            <person name="Kasson M."/>
        </authorList>
    </citation>
    <scope>NUCLEOTIDE SEQUENCE [LARGE SCALE GENOMIC DNA]</scope>
    <source>
        <strain evidence="2">UCR3666</strain>
    </source>
</reference>
<name>A0A3M2RAK6_9HYPO</name>
<feature type="region of interest" description="Disordered" evidence="1">
    <location>
        <begin position="71"/>
        <end position="139"/>
    </location>
</feature>
<dbReference type="STRING" id="2010991.A0A3M2RAK6"/>
<feature type="compositionally biased region" description="Basic and acidic residues" evidence="1">
    <location>
        <begin position="121"/>
        <end position="139"/>
    </location>
</feature>
<gene>
    <name evidence="2" type="ORF">CDV36_015396</name>
</gene>
<proteinExistence type="predicted"/>
<feature type="compositionally biased region" description="Polar residues" evidence="1">
    <location>
        <begin position="235"/>
        <end position="245"/>
    </location>
</feature>
<organism evidence="2 3">
    <name type="scientific">Fusarium kuroshium</name>
    <dbReference type="NCBI Taxonomy" id="2010991"/>
    <lineage>
        <taxon>Eukaryota</taxon>
        <taxon>Fungi</taxon>
        <taxon>Dikarya</taxon>
        <taxon>Ascomycota</taxon>
        <taxon>Pezizomycotina</taxon>
        <taxon>Sordariomycetes</taxon>
        <taxon>Hypocreomycetidae</taxon>
        <taxon>Hypocreales</taxon>
        <taxon>Nectriaceae</taxon>
        <taxon>Fusarium</taxon>
        <taxon>Fusarium solani species complex</taxon>
    </lineage>
</organism>
<dbReference type="OrthoDB" id="10267486at2759"/>
<sequence>MEASAIAPVLAATDLRPLTAGSGMSLCGEDEAAGSLAPHYSDGVQSPGPRASWPCRYSSSIHIPDELLDHLLNDSPKADPPETGLSDEEDAGSYTTLAGEEDRRSLTPAPDSGRPFRRAHKQEFEGEGTRTRKTQEQKDTSELAATLEMEDVHHGQGREANAIFLASDWLQLQPNFSIESTAQGDGPAERTRAISISLGTMPPSNISATTFHSLIAAQPSCPRGQQPSRLEAPQQIPSQSSQTFTGDCGSKRHVNSVHEKRFRCDEDHDALPDMSQRYNVLKTAIELDPIHSSFSTSYLAHPPTCLNPALQLHAQCSHIGGNLSAHRMHDEDLIYKDQSSASPKYHG</sequence>
<dbReference type="EMBL" id="NKUJ01000574">
    <property type="protein sequence ID" value="RMJ02336.1"/>
    <property type="molecule type" value="Genomic_DNA"/>
</dbReference>
<keyword evidence="3" id="KW-1185">Reference proteome</keyword>
<feature type="compositionally biased region" description="Basic and acidic residues" evidence="1">
    <location>
        <begin position="71"/>
        <end position="80"/>
    </location>
</feature>
<evidence type="ECO:0000256" key="1">
    <source>
        <dbReference type="SAM" id="MobiDB-lite"/>
    </source>
</evidence>
<protein>
    <submittedName>
        <fullName evidence="2">Uncharacterized protein</fullName>
    </submittedName>
</protein>
<dbReference type="Proteomes" id="UP000277212">
    <property type="component" value="Unassembled WGS sequence"/>
</dbReference>
<dbReference type="AlphaFoldDB" id="A0A3M2RAK6"/>
<feature type="region of interest" description="Disordered" evidence="1">
    <location>
        <begin position="219"/>
        <end position="250"/>
    </location>
</feature>